<comment type="caution">
    <text evidence="2">The sequence shown here is derived from an EMBL/GenBank/DDBJ whole genome shotgun (WGS) entry which is preliminary data.</text>
</comment>
<dbReference type="EMBL" id="CAUYUJ010017026">
    <property type="protein sequence ID" value="CAK0871006.1"/>
    <property type="molecule type" value="Genomic_DNA"/>
</dbReference>
<feature type="compositionally biased region" description="Low complexity" evidence="1">
    <location>
        <begin position="49"/>
        <end position="65"/>
    </location>
</feature>
<feature type="region of interest" description="Disordered" evidence="1">
    <location>
        <begin position="1"/>
        <end position="142"/>
    </location>
</feature>
<evidence type="ECO:0000313" key="3">
    <source>
        <dbReference type="Proteomes" id="UP001189429"/>
    </source>
</evidence>
<evidence type="ECO:0000313" key="2">
    <source>
        <dbReference type="EMBL" id="CAK0871006.1"/>
    </source>
</evidence>
<keyword evidence="3" id="KW-1185">Reference proteome</keyword>
<evidence type="ECO:0000256" key="1">
    <source>
        <dbReference type="SAM" id="MobiDB-lite"/>
    </source>
</evidence>
<gene>
    <name evidence="2" type="ORF">PCOR1329_LOCUS56965</name>
</gene>
<reference evidence="2" key="1">
    <citation type="submission" date="2023-10" db="EMBL/GenBank/DDBJ databases">
        <authorList>
            <person name="Chen Y."/>
            <person name="Shah S."/>
            <person name="Dougan E. K."/>
            <person name="Thang M."/>
            <person name="Chan C."/>
        </authorList>
    </citation>
    <scope>NUCLEOTIDE SEQUENCE [LARGE SCALE GENOMIC DNA]</scope>
</reference>
<accession>A0ABN9VFR0</accession>
<feature type="compositionally biased region" description="Gly residues" evidence="1">
    <location>
        <begin position="121"/>
        <end position="132"/>
    </location>
</feature>
<dbReference type="Proteomes" id="UP001189429">
    <property type="component" value="Unassembled WGS sequence"/>
</dbReference>
<feature type="compositionally biased region" description="Low complexity" evidence="1">
    <location>
        <begin position="27"/>
        <end position="40"/>
    </location>
</feature>
<proteinExistence type="predicted"/>
<evidence type="ECO:0008006" key="4">
    <source>
        <dbReference type="Google" id="ProtNLM"/>
    </source>
</evidence>
<sequence>AASARGRAAEPSRGLHRIVRAGRLPSRWPARAAGAPLASRASRRRPPRRWSSASRSSALGPAGSRWPTTWRAGGAPASGQATPHGLRAAPSAGGAGRRGAAAEGRGPGGARRAGARRAAPLGGGARCVGPGGHARPARHAGRAGGARLLGRLKEQPGVVEVKTNTEVVDVRETADSVVLEYRPLLVLSGGTTWVKNTTRSGEHATFDMVVGADGNAPSSAVARSIVGQGCQAEPLPLLMMQAALPREAPCQGCQEELSVEGAVGARVEVAPAIGLASGSLGAGTAAQLQWWSVCSLTARLREPAMRSFPKPDAWGSTLSGYLLRATGMACALPRASWSTMWPGRATRRWGASTPGCPSTRTTWATGGRPPAGRWCWATRPT</sequence>
<organism evidence="2 3">
    <name type="scientific">Prorocentrum cordatum</name>
    <dbReference type="NCBI Taxonomy" id="2364126"/>
    <lineage>
        <taxon>Eukaryota</taxon>
        <taxon>Sar</taxon>
        <taxon>Alveolata</taxon>
        <taxon>Dinophyceae</taxon>
        <taxon>Prorocentrales</taxon>
        <taxon>Prorocentraceae</taxon>
        <taxon>Prorocentrum</taxon>
    </lineage>
</organism>
<dbReference type="SUPFAM" id="SSF51905">
    <property type="entry name" value="FAD/NAD(P)-binding domain"/>
    <property type="match status" value="1"/>
</dbReference>
<dbReference type="Gene3D" id="3.30.9.30">
    <property type="match status" value="1"/>
</dbReference>
<name>A0ABN9VFR0_9DINO</name>
<dbReference type="InterPro" id="IPR036188">
    <property type="entry name" value="FAD/NAD-bd_sf"/>
</dbReference>
<protein>
    <recommendedName>
        <fullName evidence="4">Squalene monooxygenase</fullName>
    </recommendedName>
</protein>
<dbReference type="Gene3D" id="3.50.50.60">
    <property type="entry name" value="FAD/NAD(P)-binding domain"/>
    <property type="match status" value="1"/>
</dbReference>
<feature type="non-terminal residue" evidence="2">
    <location>
        <position position="1"/>
    </location>
</feature>
<feature type="compositionally biased region" description="Low complexity" evidence="1">
    <location>
        <begin position="85"/>
        <end position="104"/>
    </location>
</feature>